<dbReference type="InterPro" id="IPR027417">
    <property type="entry name" value="P-loop_NTPase"/>
</dbReference>
<evidence type="ECO:0000313" key="2">
    <source>
        <dbReference type="Proteomes" id="UP000198418"/>
    </source>
</evidence>
<reference evidence="2" key="1">
    <citation type="submission" date="2017-06" db="EMBL/GenBank/DDBJ databases">
        <authorList>
            <person name="Varghese N."/>
            <person name="Submissions S."/>
        </authorList>
    </citation>
    <scope>NUCLEOTIDE SEQUENCE [LARGE SCALE GENOMIC DNA]</scope>
    <source>
        <strain evidence="2">DSM 137</strain>
    </source>
</reference>
<dbReference type="EMBL" id="FYDG01000001">
    <property type="protein sequence ID" value="SNB60501.1"/>
    <property type="molecule type" value="Genomic_DNA"/>
</dbReference>
<sequence length="324" mass="36128">MNMLSCASRSCDDGHETSVNGANASASQNGPLVILSRGRSGSTYVQRVLNCCRNLYIFGEHDGVIASLARALEGFEQHGAAENADKILTKTGVEDSFLAWGTPFSHSEIVGMMGETLTRAFTARLPGSDANTIWGFKEIRYDGDDVRRLHELFPGLRVLIIYRDFESYAHSVHRAHWRDTAVDVTHYKNILDGYVQFYESVLAVCDELQIPFQIVSYDAMKDDWRMIVKAVETLVQPAGVDVDSARAEEAARLNVDFYDKSRAAPVDPVRFGELMAGALAGENRRRLEALAKTIRRREFSAQGHKLAEAWGWLTTAKDKLLHRG</sequence>
<dbReference type="RefSeq" id="WP_088519253.1">
    <property type="nucleotide sequence ID" value="NZ_NPET01000070.1"/>
</dbReference>
<organism evidence="1 2">
    <name type="scientific">Rhodoblastus acidophilus</name>
    <name type="common">Rhodopseudomonas acidophila</name>
    <dbReference type="NCBI Taxonomy" id="1074"/>
    <lineage>
        <taxon>Bacteria</taxon>
        <taxon>Pseudomonadati</taxon>
        <taxon>Pseudomonadota</taxon>
        <taxon>Alphaproteobacteria</taxon>
        <taxon>Hyphomicrobiales</taxon>
        <taxon>Rhodoblastaceae</taxon>
        <taxon>Rhodoblastus</taxon>
    </lineage>
</organism>
<dbReference type="OrthoDB" id="4169204at2"/>
<dbReference type="Proteomes" id="UP000198418">
    <property type="component" value="Unassembled WGS sequence"/>
</dbReference>
<gene>
    <name evidence="1" type="ORF">SAMN06265338_101830</name>
</gene>
<evidence type="ECO:0000313" key="1">
    <source>
        <dbReference type="EMBL" id="SNB60501.1"/>
    </source>
</evidence>
<protein>
    <submittedName>
        <fullName evidence="1">Sulfotransferase family protein</fullName>
    </submittedName>
</protein>
<accession>A0A212QMP1</accession>
<name>A0A212QMP1_RHOAC</name>
<keyword evidence="1" id="KW-0808">Transferase</keyword>
<proteinExistence type="predicted"/>
<dbReference type="SUPFAM" id="SSF52540">
    <property type="entry name" value="P-loop containing nucleoside triphosphate hydrolases"/>
    <property type="match status" value="1"/>
</dbReference>
<dbReference type="Gene3D" id="3.40.50.300">
    <property type="entry name" value="P-loop containing nucleotide triphosphate hydrolases"/>
    <property type="match status" value="1"/>
</dbReference>
<keyword evidence="2" id="KW-1185">Reference proteome</keyword>
<dbReference type="AlphaFoldDB" id="A0A212QMP1"/>
<dbReference type="Pfam" id="PF13469">
    <property type="entry name" value="Sulfotransfer_3"/>
    <property type="match status" value="1"/>
</dbReference>
<dbReference type="GO" id="GO:0016740">
    <property type="term" value="F:transferase activity"/>
    <property type="evidence" value="ECO:0007669"/>
    <property type="project" value="UniProtKB-KW"/>
</dbReference>